<gene>
    <name evidence="2" type="ORF">EM808_18165</name>
</gene>
<dbReference type="RefSeq" id="WP_127739624.1">
    <property type="nucleotide sequence ID" value="NZ_CAJCKN010000082.1"/>
</dbReference>
<proteinExistence type="predicted"/>
<sequence length="107" mass="12656">MKKVLLFISNFLYGGFVLTALFENFKRIRDGFASGTVSFSKTPILEMVQFLMDDWAYKWVAIWAIVGLILYLLHANAERKKKAEAADKERLFRWLDEYRNKQNRKSK</sequence>
<comment type="caution">
    <text evidence="2">The sequence shown here is derived from an EMBL/GenBank/DDBJ whole genome shotgun (WGS) entry which is preliminary data.</text>
</comment>
<keyword evidence="1" id="KW-0472">Membrane</keyword>
<dbReference type="GeneID" id="87618660"/>
<dbReference type="Proteomes" id="UP000288024">
    <property type="component" value="Unassembled WGS sequence"/>
</dbReference>
<name>A0A3S2UV97_9BACI</name>
<protein>
    <submittedName>
        <fullName evidence="2">Uncharacterized protein</fullName>
    </submittedName>
</protein>
<organism evidence="2 3">
    <name type="scientific">Niallia taxi</name>
    <dbReference type="NCBI Taxonomy" id="2499688"/>
    <lineage>
        <taxon>Bacteria</taxon>
        <taxon>Bacillati</taxon>
        <taxon>Bacillota</taxon>
        <taxon>Bacilli</taxon>
        <taxon>Bacillales</taxon>
        <taxon>Bacillaceae</taxon>
        <taxon>Niallia</taxon>
    </lineage>
</organism>
<evidence type="ECO:0000313" key="3">
    <source>
        <dbReference type="Proteomes" id="UP000288024"/>
    </source>
</evidence>
<feature type="transmembrane region" description="Helical" evidence="1">
    <location>
        <begin position="5"/>
        <end position="22"/>
    </location>
</feature>
<keyword evidence="3" id="KW-1185">Reference proteome</keyword>
<reference evidence="2 3" key="1">
    <citation type="submission" date="2019-01" db="EMBL/GenBank/DDBJ databases">
        <title>Bacillus sp. M5HDSG1-1, whole genome shotgun sequence.</title>
        <authorList>
            <person name="Tuo L."/>
        </authorList>
    </citation>
    <scope>NUCLEOTIDE SEQUENCE [LARGE SCALE GENOMIC DNA]</scope>
    <source>
        <strain evidence="2 3">M5HDSG1-1</strain>
    </source>
</reference>
<accession>A0A3S2UV97</accession>
<evidence type="ECO:0000256" key="1">
    <source>
        <dbReference type="SAM" id="Phobius"/>
    </source>
</evidence>
<dbReference type="AlphaFoldDB" id="A0A3S2UV97"/>
<dbReference type="EMBL" id="RZTZ01000008">
    <property type="protein sequence ID" value="RVT59845.1"/>
    <property type="molecule type" value="Genomic_DNA"/>
</dbReference>
<keyword evidence="1" id="KW-0812">Transmembrane</keyword>
<keyword evidence="1" id="KW-1133">Transmembrane helix</keyword>
<evidence type="ECO:0000313" key="2">
    <source>
        <dbReference type="EMBL" id="RVT59845.1"/>
    </source>
</evidence>
<feature type="transmembrane region" description="Helical" evidence="1">
    <location>
        <begin position="55"/>
        <end position="73"/>
    </location>
</feature>